<name>A0A6C0G689_9BACL</name>
<evidence type="ECO:0000259" key="1">
    <source>
        <dbReference type="Pfam" id="PF06283"/>
    </source>
</evidence>
<feature type="domain" description="ThuA-like" evidence="1">
    <location>
        <begin position="3"/>
        <end position="205"/>
    </location>
</feature>
<organism evidence="2 3">
    <name type="scientific">Paenibacillus lycopersici</name>
    <dbReference type="NCBI Taxonomy" id="2704462"/>
    <lineage>
        <taxon>Bacteria</taxon>
        <taxon>Bacillati</taxon>
        <taxon>Bacillota</taxon>
        <taxon>Bacilli</taxon>
        <taxon>Bacillales</taxon>
        <taxon>Paenibacillaceae</taxon>
        <taxon>Paenibacillus</taxon>
    </lineage>
</organism>
<dbReference type="InterPro" id="IPR029062">
    <property type="entry name" value="Class_I_gatase-like"/>
</dbReference>
<dbReference type="KEGG" id="plyc:GXP70_24760"/>
<gene>
    <name evidence="2" type="ORF">GXP70_24760</name>
</gene>
<dbReference type="SUPFAM" id="SSF52317">
    <property type="entry name" value="Class I glutamine amidotransferase-like"/>
    <property type="match status" value="1"/>
</dbReference>
<evidence type="ECO:0000313" key="3">
    <source>
        <dbReference type="Proteomes" id="UP000476064"/>
    </source>
</evidence>
<dbReference type="Proteomes" id="UP000476064">
    <property type="component" value="Chromosome"/>
</dbReference>
<dbReference type="EMBL" id="CP048209">
    <property type="protein sequence ID" value="QHT62870.1"/>
    <property type="molecule type" value="Genomic_DNA"/>
</dbReference>
<dbReference type="PANTHER" id="PTHR40469">
    <property type="entry name" value="SECRETED GLYCOSYL HYDROLASE"/>
    <property type="match status" value="1"/>
</dbReference>
<reference evidence="2 3" key="1">
    <citation type="submission" date="2020-01" db="EMBL/GenBank/DDBJ databases">
        <title>Paenibacillus sp. nov., isolated from tomato rhizosphere.</title>
        <authorList>
            <person name="Weon H.-Y."/>
            <person name="Lee S.A."/>
        </authorList>
    </citation>
    <scope>NUCLEOTIDE SEQUENCE [LARGE SCALE GENOMIC DNA]</scope>
    <source>
        <strain evidence="2 3">12200R-189</strain>
    </source>
</reference>
<keyword evidence="3" id="KW-1185">Reference proteome</keyword>
<dbReference type="RefSeq" id="WP_162359301.1">
    <property type="nucleotide sequence ID" value="NZ_CP048209.1"/>
</dbReference>
<accession>A0A6C0G689</accession>
<dbReference type="PANTHER" id="PTHR40469:SF2">
    <property type="entry name" value="GALACTOSE-BINDING DOMAIN-LIKE SUPERFAMILY PROTEIN"/>
    <property type="match status" value="1"/>
</dbReference>
<sequence length="207" mass="23062">MRKALIVWGGWDGHQPKEVGEIFTGLLREEGFDVTVSDTLESFENAELMASLDLIVPVWTMGQIKQEQLRPLLDTVNAGCGIAGCHGGMGDAFRNETDFQFMVGGQWVAHPGNDGVRYDVNLVDENEPLTSGIGDFEVISEQYYMHVDPAVKVHATTNFGDVKMPVVWTKTWGQGRVYYNSLGHQANIVAMPQTLELMRRGFLWAAR</sequence>
<proteinExistence type="predicted"/>
<dbReference type="AlphaFoldDB" id="A0A6C0G689"/>
<dbReference type="Gene3D" id="3.40.50.880">
    <property type="match status" value="1"/>
</dbReference>
<dbReference type="InterPro" id="IPR029010">
    <property type="entry name" value="ThuA-like"/>
</dbReference>
<evidence type="ECO:0000313" key="2">
    <source>
        <dbReference type="EMBL" id="QHT62870.1"/>
    </source>
</evidence>
<protein>
    <recommendedName>
        <fullName evidence="1">ThuA-like domain-containing protein</fullName>
    </recommendedName>
</protein>
<dbReference type="Pfam" id="PF06283">
    <property type="entry name" value="ThuA"/>
    <property type="match status" value="1"/>
</dbReference>